<evidence type="ECO:0000313" key="2">
    <source>
        <dbReference type="Proteomes" id="UP000015105"/>
    </source>
</evidence>
<reference evidence="1" key="5">
    <citation type="journal article" date="2021" name="G3 (Bethesda)">
        <title>Aegilops tauschii genome assembly Aet v5.0 features greater sequence contiguity and improved annotation.</title>
        <authorList>
            <person name="Wang L."/>
            <person name="Zhu T."/>
            <person name="Rodriguez J.C."/>
            <person name="Deal K.R."/>
            <person name="Dubcovsky J."/>
            <person name="McGuire P.E."/>
            <person name="Lux T."/>
            <person name="Spannagl M."/>
            <person name="Mayer K.F.X."/>
            <person name="Baldrich P."/>
            <person name="Meyers B.C."/>
            <person name="Huo N."/>
            <person name="Gu Y.Q."/>
            <person name="Zhou H."/>
            <person name="Devos K.M."/>
            <person name="Bennetzen J.L."/>
            <person name="Unver T."/>
            <person name="Budak H."/>
            <person name="Gulick P.J."/>
            <person name="Galiba G."/>
            <person name="Kalapos B."/>
            <person name="Nelson D.R."/>
            <person name="Li P."/>
            <person name="You F.M."/>
            <person name="Luo M.C."/>
            <person name="Dvorak J."/>
        </authorList>
    </citation>
    <scope>NUCLEOTIDE SEQUENCE [LARGE SCALE GENOMIC DNA]</scope>
    <source>
        <strain evidence="1">cv. AL8/78</strain>
    </source>
</reference>
<reference evidence="1" key="4">
    <citation type="submission" date="2019-03" db="UniProtKB">
        <authorList>
            <consortium name="EnsemblPlants"/>
        </authorList>
    </citation>
    <scope>IDENTIFICATION</scope>
</reference>
<dbReference type="EnsemblPlants" id="AET3Gv20425100.23">
    <property type="protein sequence ID" value="AET3Gv20425100.23"/>
    <property type="gene ID" value="AET3Gv20425100"/>
</dbReference>
<protein>
    <submittedName>
        <fullName evidence="1">Uncharacterized protein</fullName>
    </submittedName>
</protein>
<dbReference type="PANTHER" id="PTHR36893">
    <property type="entry name" value="OS01G0275950 PROTEIN"/>
    <property type="match status" value="1"/>
</dbReference>
<name>A0A453EQP7_AEGTS</name>
<dbReference type="AlphaFoldDB" id="A0A453EQP7"/>
<proteinExistence type="predicted"/>
<evidence type="ECO:0000313" key="1">
    <source>
        <dbReference type="EnsemblPlants" id="AET3Gv20425100.23"/>
    </source>
</evidence>
<keyword evidence="2" id="KW-1185">Reference proteome</keyword>
<accession>A0A453EQP7</accession>
<sequence>MRPSPLSLTGSIFMISEHGGLVEYHFSPQDGWEWVEHGTPHRDVTLVVAPGPCFDGTQLFVIGSDG</sequence>
<dbReference type="PANTHER" id="PTHR36893:SF1">
    <property type="entry name" value="BULB-TYPE LECTIN DOMAIN-CONTAINING PROTEIN"/>
    <property type="match status" value="1"/>
</dbReference>
<dbReference type="Gramene" id="AET3Gv20425100.23">
    <property type="protein sequence ID" value="AET3Gv20425100.23"/>
    <property type="gene ID" value="AET3Gv20425100"/>
</dbReference>
<reference evidence="2" key="2">
    <citation type="journal article" date="2017" name="Nat. Plants">
        <title>The Aegilops tauschii genome reveals multiple impacts of transposons.</title>
        <authorList>
            <person name="Zhao G."/>
            <person name="Zou C."/>
            <person name="Li K."/>
            <person name="Wang K."/>
            <person name="Li T."/>
            <person name="Gao L."/>
            <person name="Zhang X."/>
            <person name="Wang H."/>
            <person name="Yang Z."/>
            <person name="Liu X."/>
            <person name="Jiang W."/>
            <person name="Mao L."/>
            <person name="Kong X."/>
            <person name="Jiao Y."/>
            <person name="Jia J."/>
        </authorList>
    </citation>
    <scope>NUCLEOTIDE SEQUENCE [LARGE SCALE GENOMIC DNA]</scope>
    <source>
        <strain evidence="2">cv. AL8/78</strain>
    </source>
</reference>
<dbReference type="Proteomes" id="UP000015105">
    <property type="component" value="Chromosome 3D"/>
</dbReference>
<organism evidence="1 2">
    <name type="scientific">Aegilops tauschii subsp. strangulata</name>
    <name type="common">Goatgrass</name>
    <dbReference type="NCBI Taxonomy" id="200361"/>
    <lineage>
        <taxon>Eukaryota</taxon>
        <taxon>Viridiplantae</taxon>
        <taxon>Streptophyta</taxon>
        <taxon>Embryophyta</taxon>
        <taxon>Tracheophyta</taxon>
        <taxon>Spermatophyta</taxon>
        <taxon>Magnoliopsida</taxon>
        <taxon>Liliopsida</taxon>
        <taxon>Poales</taxon>
        <taxon>Poaceae</taxon>
        <taxon>BOP clade</taxon>
        <taxon>Pooideae</taxon>
        <taxon>Triticodae</taxon>
        <taxon>Triticeae</taxon>
        <taxon>Triticinae</taxon>
        <taxon>Aegilops</taxon>
    </lineage>
</organism>
<reference evidence="1" key="3">
    <citation type="journal article" date="2017" name="Nature">
        <title>Genome sequence of the progenitor of the wheat D genome Aegilops tauschii.</title>
        <authorList>
            <person name="Luo M.C."/>
            <person name="Gu Y.Q."/>
            <person name="Puiu D."/>
            <person name="Wang H."/>
            <person name="Twardziok S.O."/>
            <person name="Deal K.R."/>
            <person name="Huo N."/>
            <person name="Zhu T."/>
            <person name="Wang L."/>
            <person name="Wang Y."/>
            <person name="McGuire P.E."/>
            <person name="Liu S."/>
            <person name="Long H."/>
            <person name="Ramasamy R.K."/>
            <person name="Rodriguez J.C."/>
            <person name="Van S.L."/>
            <person name="Yuan L."/>
            <person name="Wang Z."/>
            <person name="Xia Z."/>
            <person name="Xiao L."/>
            <person name="Anderson O.D."/>
            <person name="Ouyang S."/>
            <person name="Liang Y."/>
            <person name="Zimin A.V."/>
            <person name="Pertea G."/>
            <person name="Qi P."/>
            <person name="Bennetzen J.L."/>
            <person name="Dai X."/>
            <person name="Dawson M.W."/>
            <person name="Muller H.G."/>
            <person name="Kugler K."/>
            <person name="Rivarola-Duarte L."/>
            <person name="Spannagl M."/>
            <person name="Mayer K.F.X."/>
            <person name="Lu F.H."/>
            <person name="Bevan M.W."/>
            <person name="Leroy P."/>
            <person name="Li P."/>
            <person name="You F.M."/>
            <person name="Sun Q."/>
            <person name="Liu Z."/>
            <person name="Lyons E."/>
            <person name="Wicker T."/>
            <person name="Salzberg S.L."/>
            <person name="Devos K.M."/>
            <person name="Dvorak J."/>
        </authorList>
    </citation>
    <scope>NUCLEOTIDE SEQUENCE [LARGE SCALE GENOMIC DNA]</scope>
    <source>
        <strain evidence="1">cv. AL8/78</strain>
    </source>
</reference>
<reference evidence="2" key="1">
    <citation type="journal article" date="2014" name="Science">
        <title>Ancient hybridizations among the ancestral genomes of bread wheat.</title>
        <authorList>
            <consortium name="International Wheat Genome Sequencing Consortium,"/>
            <person name="Marcussen T."/>
            <person name="Sandve S.R."/>
            <person name="Heier L."/>
            <person name="Spannagl M."/>
            <person name="Pfeifer M."/>
            <person name="Jakobsen K.S."/>
            <person name="Wulff B.B."/>
            <person name="Steuernagel B."/>
            <person name="Mayer K.F."/>
            <person name="Olsen O.A."/>
        </authorList>
    </citation>
    <scope>NUCLEOTIDE SEQUENCE [LARGE SCALE GENOMIC DNA]</scope>
    <source>
        <strain evidence="2">cv. AL8/78</strain>
    </source>
</reference>